<keyword evidence="4" id="KW-1185">Reference proteome</keyword>
<name>A0A5S6QJF5_TRIMR</name>
<dbReference type="Gene3D" id="3.60.20.30">
    <property type="entry name" value="(Glycosyl)asparaginase"/>
    <property type="match status" value="1"/>
</dbReference>
<evidence type="ECO:0000256" key="3">
    <source>
        <dbReference type="PIRSR" id="PIRSR600246-3"/>
    </source>
</evidence>
<dbReference type="GO" id="GO:0005737">
    <property type="term" value="C:cytoplasm"/>
    <property type="evidence" value="ECO:0007669"/>
    <property type="project" value="TreeGrafter"/>
</dbReference>
<dbReference type="STRING" id="70415.A0A5S6QJF5"/>
<evidence type="ECO:0000256" key="1">
    <source>
        <dbReference type="ARBA" id="ARBA00010872"/>
    </source>
</evidence>
<evidence type="ECO:0000313" key="5">
    <source>
        <dbReference type="WBParaSite" id="TMUE_2000007017.1"/>
    </source>
</evidence>
<dbReference type="GO" id="GO:0051604">
    <property type="term" value="P:protein maturation"/>
    <property type="evidence" value="ECO:0007669"/>
    <property type="project" value="TreeGrafter"/>
</dbReference>
<dbReference type="InterPro" id="IPR000246">
    <property type="entry name" value="Peptidase_T2"/>
</dbReference>
<reference evidence="5" key="1">
    <citation type="submission" date="2019-12" db="UniProtKB">
        <authorList>
            <consortium name="WormBaseParasite"/>
        </authorList>
    </citation>
    <scope>IDENTIFICATION</scope>
</reference>
<dbReference type="Proteomes" id="UP000046395">
    <property type="component" value="Unassembled WGS sequence"/>
</dbReference>
<feature type="site" description="Cleavage; by autolysis" evidence="3">
    <location>
        <begin position="179"/>
        <end position="180"/>
    </location>
</feature>
<dbReference type="AlphaFoldDB" id="A0A5S6QJF5"/>
<dbReference type="InterPro" id="IPR037464">
    <property type="entry name" value="Taspase1"/>
</dbReference>
<dbReference type="PANTHER" id="PTHR10188:SF8">
    <property type="entry name" value="THREONINE ASPARTASE 1"/>
    <property type="match status" value="1"/>
</dbReference>
<evidence type="ECO:0000256" key="2">
    <source>
        <dbReference type="PIRSR" id="PIRSR600246-1"/>
    </source>
</evidence>
<organism evidence="4 5">
    <name type="scientific">Trichuris muris</name>
    <name type="common">Mouse whipworm</name>
    <dbReference type="NCBI Taxonomy" id="70415"/>
    <lineage>
        <taxon>Eukaryota</taxon>
        <taxon>Metazoa</taxon>
        <taxon>Ecdysozoa</taxon>
        <taxon>Nematoda</taxon>
        <taxon>Enoplea</taxon>
        <taxon>Dorylaimia</taxon>
        <taxon>Trichinellida</taxon>
        <taxon>Trichuridae</taxon>
        <taxon>Trichuris</taxon>
    </lineage>
</organism>
<accession>A0A5S6QJF5</accession>
<dbReference type="SUPFAM" id="SSF56235">
    <property type="entry name" value="N-terminal nucleophile aminohydrolases (Ntn hydrolases)"/>
    <property type="match status" value="1"/>
</dbReference>
<evidence type="ECO:0000313" key="4">
    <source>
        <dbReference type="Proteomes" id="UP000046395"/>
    </source>
</evidence>
<protein>
    <submittedName>
        <fullName evidence="5">Threonine aspartase 1</fullName>
    </submittedName>
</protein>
<dbReference type="Pfam" id="PF01112">
    <property type="entry name" value="Asparaginase_2"/>
    <property type="match status" value="1"/>
</dbReference>
<sequence>MASKSIDFIAVHAGAGYYPRSDQLAIMKLCRKACVIGGHQLTIGKSALDSCVAATVLLEDSYLTNAGFGSNLNTEENIECDAGLMDSRGMEFAGVGAVCGVKNPIRVARHLLDERRKPRIASLVRPLVLVGVGAQKFAQNVGAETVEPKAMVSRRSRQIFKRVLSRVETLQSSNSPPADTVGSISVDSCHTAAASCSSGGLLLKEPGRIGHATVFGAGCWAEVRGGNICAVSCSGCGEYLIRTHAAQTVAEALLGSPDSGFRHEILESTLKEKYLNSVMLSDYPEEHKLIGCICIFYSCSVNALEIIWAHNSKVFPICFWSKGIAKAYTAC</sequence>
<proteinExistence type="inferred from homology"/>
<feature type="active site" description="Nucleophile" evidence="2">
    <location>
        <position position="180"/>
    </location>
</feature>
<dbReference type="CDD" id="cd04514">
    <property type="entry name" value="Taspase1_like"/>
    <property type="match status" value="1"/>
</dbReference>
<comment type="similarity">
    <text evidence="1">Belongs to the Ntn-hydrolase family.</text>
</comment>
<dbReference type="WBParaSite" id="TMUE_2000007017.1">
    <property type="protein sequence ID" value="TMUE_2000007017.1"/>
    <property type="gene ID" value="WBGene00291771"/>
</dbReference>
<dbReference type="GO" id="GO:0004298">
    <property type="term" value="F:threonine-type endopeptidase activity"/>
    <property type="evidence" value="ECO:0007669"/>
    <property type="project" value="InterPro"/>
</dbReference>
<dbReference type="PANTHER" id="PTHR10188">
    <property type="entry name" value="L-ASPARAGINASE"/>
    <property type="match status" value="1"/>
</dbReference>
<dbReference type="InterPro" id="IPR029055">
    <property type="entry name" value="Ntn_hydrolases_N"/>
</dbReference>